<name>A0A8J5D5B4_CHIOP</name>
<evidence type="ECO:0000313" key="2">
    <source>
        <dbReference type="Proteomes" id="UP000770661"/>
    </source>
</evidence>
<organism evidence="1 2">
    <name type="scientific">Chionoecetes opilio</name>
    <name type="common">Atlantic snow crab</name>
    <name type="synonym">Cancer opilio</name>
    <dbReference type="NCBI Taxonomy" id="41210"/>
    <lineage>
        <taxon>Eukaryota</taxon>
        <taxon>Metazoa</taxon>
        <taxon>Ecdysozoa</taxon>
        <taxon>Arthropoda</taxon>
        <taxon>Crustacea</taxon>
        <taxon>Multicrustacea</taxon>
        <taxon>Malacostraca</taxon>
        <taxon>Eumalacostraca</taxon>
        <taxon>Eucarida</taxon>
        <taxon>Decapoda</taxon>
        <taxon>Pleocyemata</taxon>
        <taxon>Brachyura</taxon>
        <taxon>Eubrachyura</taxon>
        <taxon>Majoidea</taxon>
        <taxon>Majidae</taxon>
        <taxon>Chionoecetes</taxon>
    </lineage>
</organism>
<gene>
    <name evidence="1" type="ORF">GWK47_030130</name>
</gene>
<sequence length="104" mass="11830">MATDTKDARMPPAASRYCYCVCDKKKRKHPGVRLQLFPKDARSAISISGDWARCGSRGGQLYHYYRKYGTQWFIVLTLMLECCLNPSTSHSLPPHKLQPQPPTT</sequence>
<proteinExistence type="predicted"/>
<keyword evidence="2" id="KW-1185">Reference proteome</keyword>
<dbReference type="Proteomes" id="UP000770661">
    <property type="component" value="Unassembled WGS sequence"/>
</dbReference>
<comment type="caution">
    <text evidence="1">The sequence shown here is derived from an EMBL/GenBank/DDBJ whole genome shotgun (WGS) entry which is preliminary data.</text>
</comment>
<protein>
    <submittedName>
        <fullName evidence="1">Uncharacterized protein</fullName>
    </submittedName>
</protein>
<evidence type="ECO:0000313" key="1">
    <source>
        <dbReference type="EMBL" id="KAG0729525.1"/>
    </source>
</evidence>
<dbReference type="EMBL" id="JACEEZ010001069">
    <property type="protein sequence ID" value="KAG0729525.1"/>
    <property type="molecule type" value="Genomic_DNA"/>
</dbReference>
<reference evidence="1" key="1">
    <citation type="submission" date="2020-07" db="EMBL/GenBank/DDBJ databases">
        <title>The High-quality genome of the commercially important snow crab, Chionoecetes opilio.</title>
        <authorList>
            <person name="Jeong J.-H."/>
            <person name="Ryu S."/>
        </authorList>
    </citation>
    <scope>NUCLEOTIDE SEQUENCE</scope>
    <source>
        <strain evidence="1">MADBK_172401_WGS</strain>
        <tissue evidence="1">Digestive gland</tissue>
    </source>
</reference>
<accession>A0A8J5D5B4</accession>
<dbReference type="AlphaFoldDB" id="A0A8J5D5B4"/>